<sequence length="62" mass="6674">VACGDSGFYIRLSDGTLSSPHYHRRLEVTCNPVPFCLVRTTGSVDSTEISSLLSVIRITSSA</sequence>
<dbReference type="Proteomes" id="UP000025227">
    <property type="component" value="Unplaced"/>
</dbReference>
<dbReference type="WBParaSite" id="HCON_00085080-00001">
    <property type="protein sequence ID" value="HCON_00085080-00001"/>
    <property type="gene ID" value="HCON_00085080"/>
</dbReference>
<protein>
    <submittedName>
        <fullName evidence="2">AraC family transcriptional regulator</fullName>
    </submittedName>
</protein>
<evidence type="ECO:0000313" key="2">
    <source>
        <dbReference type="WBParaSite" id="HCON_00085080-00001"/>
    </source>
</evidence>
<proteinExistence type="predicted"/>
<name>A0A7I5E9D6_HAECO</name>
<keyword evidence="1" id="KW-1185">Reference proteome</keyword>
<organism evidence="1 2">
    <name type="scientific">Haemonchus contortus</name>
    <name type="common">Barber pole worm</name>
    <dbReference type="NCBI Taxonomy" id="6289"/>
    <lineage>
        <taxon>Eukaryota</taxon>
        <taxon>Metazoa</taxon>
        <taxon>Ecdysozoa</taxon>
        <taxon>Nematoda</taxon>
        <taxon>Chromadorea</taxon>
        <taxon>Rhabditida</taxon>
        <taxon>Rhabditina</taxon>
        <taxon>Rhabditomorpha</taxon>
        <taxon>Strongyloidea</taxon>
        <taxon>Trichostrongylidae</taxon>
        <taxon>Haemonchus</taxon>
    </lineage>
</organism>
<evidence type="ECO:0000313" key="1">
    <source>
        <dbReference type="Proteomes" id="UP000025227"/>
    </source>
</evidence>
<reference evidence="2" key="1">
    <citation type="submission" date="2020-12" db="UniProtKB">
        <authorList>
            <consortium name="WormBaseParasite"/>
        </authorList>
    </citation>
    <scope>IDENTIFICATION</scope>
    <source>
        <strain evidence="2">MHco3</strain>
    </source>
</reference>
<accession>A0A7I5E9D6</accession>
<dbReference type="AlphaFoldDB" id="A0A7I5E9D6"/>